<dbReference type="Proteomes" id="UP001281003">
    <property type="component" value="Unassembled WGS sequence"/>
</dbReference>
<gene>
    <name evidence="2" type="ORF">B0T20DRAFT_456105</name>
</gene>
<feature type="region of interest" description="Disordered" evidence="1">
    <location>
        <begin position="227"/>
        <end position="282"/>
    </location>
</feature>
<evidence type="ECO:0000313" key="3">
    <source>
        <dbReference type="Proteomes" id="UP001281003"/>
    </source>
</evidence>
<dbReference type="AlphaFoldDB" id="A0AAE0P3Q1"/>
<feature type="region of interest" description="Disordered" evidence="1">
    <location>
        <begin position="315"/>
        <end position="342"/>
    </location>
</feature>
<reference evidence="2" key="2">
    <citation type="submission" date="2023-07" db="EMBL/GenBank/DDBJ databases">
        <authorList>
            <consortium name="Lawrence Berkeley National Laboratory"/>
            <person name="Haridas S."/>
            <person name="Hensen N."/>
            <person name="Bonometti L."/>
            <person name="Westerberg I."/>
            <person name="Brannstrom I.O."/>
            <person name="Guillou S."/>
            <person name="Cros-Aarteil S."/>
            <person name="Calhoun S."/>
            <person name="Kuo A."/>
            <person name="Mondo S."/>
            <person name="Pangilinan J."/>
            <person name="Riley R."/>
            <person name="LaButti K."/>
            <person name="Andreopoulos B."/>
            <person name="Lipzen A."/>
            <person name="Chen C."/>
            <person name="Yanf M."/>
            <person name="Daum C."/>
            <person name="Ng V."/>
            <person name="Clum A."/>
            <person name="Steindorff A."/>
            <person name="Ohm R."/>
            <person name="Martin F."/>
            <person name="Silar P."/>
            <person name="Natvig D."/>
            <person name="Lalanne C."/>
            <person name="Gautier V."/>
            <person name="Ament-velasquez S.L."/>
            <person name="Kruys A."/>
            <person name="Hutchinson M.I."/>
            <person name="Powell A.J."/>
            <person name="Barry K."/>
            <person name="Miller A.N."/>
            <person name="Grigoriev I.V."/>
            <person name="Debuchy R."/>
            <person name="Gladieux P."/>
            <person name="Thoren M.H."/>
            <person name="Johannesson H."/>
        </authorList>
    </citation>
    <scope>NUCLEOTIDE SEQUENCE</scope>
    <source>
        <strain evidence="2">FGSC 1904</strain>
    </source>
</reference>
<proteinExistence type="predicted"/>
<evidence type="ECO:0000313" key="2">
    <source>
        <dbReference type="EMBL" id="KAK3392660.1"/>
    </source>
</evidence>
<accession>A0AAE0P3Q1</accession>
<keyword evidence="3" id="KW-1185">Reference proteome</keyword>
<feature type="region of interest" description="Disordered" evidence="1">
    <location>
        <begin position="29"/>
        <end position="60"/>
    </location>
</feature>
<sequence length="342" mass="38156">MSDIEDTSSSRRYPPRKRTRVYSDLEFVEVSSSGEDTDESKDVIQEANTTKKKHKGAEQGNERYMPCGPCVSRASTTPGQKCYNQVGVGVACSQCAKHGHNKACIPVPPHLQSELMAWWDQNRIKKEDEIRTPTFMTELNDIIRQIRAYKRDKARLPLSTASEPTPAFQQMWSTLPRADSNIDTIGEKEYDVGKFEALESIASSTAKIAESLGFLVKNTDEIKDSLRQLASRDTGVEDEESSSSDSEEEENSSSSLSPSSDEKPSSSIQNRRRSLVPERHNTSDRPLISIADRDALLALAIARDDGISGLLQRTYAAASTSDHKERGRRDSKRRAGQKRKRS</sequence>
<comment type="caution">
    <text evidence="2">The sequence shown here is derived from an EMBL/GenBank/DDBJ whole genome shotgun (WGS) entry which is preliminary data.</text>
</comment>
<feature type="compositionally biased region" description="Basic residues" evidence="1">
    <location>
        <begin position="329"/>
        <end position="342"/>
    </location>
</feature>
<organism evidence="2 3">
    <name type="scientific">Sordaria brevicollis</name>
    <dbReference type="NCBI Taxonomy" id="83679"/>
    <lineage>
        <taxon>Eukaryota</taxon>
        <taxon>Fungi</taxon>
        <taxon>Dikarya</taxon>
        <taxon>Ascomycota</taxon>
        <taxon>Pezizomycotina</taxon>
        <taxon>Sordariomycetes</taxon>
        <taxon>Sordariomycetidae</taxon>
        <taxon>Sordariales</taxon>
        <taxon>Sordariaceae</taxon>
        <taxon>Sordaria</taxon>
    </lineage>
</organism>
<dbReference type="EMBL" id="JAUTDP010000011">
    <property type="protein sequence ID" value="KAK3392660.1"/>
    <property type="molecule type" value="Genomic_DNA"/>
</dbReference>
<name>A0AAE0P3Q1_SORBR</name>
<feature type="compositionally biased region" description="Acidic residues" evidence="1">
    <location>
        <begin position="236"/>
        <end position="251"/>
    </location>
</feature>
<reference evidence="2" key="1">
    <citation type="journal article" date="2023" name="Mol. Phylogenet. Evol.">
        <title>Genome-scale phylogeny and comparative genomics of the fungal order Sordariales.</title>
        <authorList>
            <person name="Hensen N."/>
            <person name="Bonometti L."/>
            <person name="Westerberg I."/>
            <person name="Brannstrom I.O."/>
            <person name="Guillou S."/>
            <person name="Cros-Aarteil S."/>
            <person name="Calhoun S."/>
            <person name="Haridas S."/>
            <person name="Kuo A."/>
            <person name="Mondo S."/>
            <person name="Pangilinan J."/>
            <person name="Riley R."/>
            <person name="LaButti K."/>
            <person name="Andreopoulos B."/>
            <person name="Lipzen A."/>
            <person name="Chen C."/>
            <person name="Yan M."/>
            <person name="Daum C."/>
            <person name="Ng V."/>
            <person name="Clum A."/>
            <person name="Steindorff A."/>
            <person name="Ohm R.A."/>
            <person name="Martin F."/>
            <person name="Silar P."/>
            <person name="Natvig D.O."/>
            <person name="Lalanne C."/>
            <person name="Gautier V."/>
            <person name="Ament-Velasquez S.L."/>
            <person name="Kruys A."/>
            <person name="Hutchinson M.I."/>
            <person name="Powell A.J."/>
            <person name="Barry K."/>
            <person name="Miller A.N."/>
            <person name="Grigoriev I.V."/>
            <person name="Debuchy R."/>
            <person name="Gladieux P."/>
            <person name="Hiltunen Thoren M."/>
            <person name="Johannesson H."/>
        </authorList>
    </citation>
    <scope>NUCLEOTIDE SEQUENCE</scope>
    <source>
        <strain evidence="2">FGSC 1904</strain>
    </source>
</reference>
<protein>
    <submittedName>
        <fullName evidence="2">Uncharacterized protein</fullName>
    </submittedName>
</protein>
<evidence type="ECO:0000256" key="1">
    <source>
        <dbReference type="SAM" id="MobiDB-lite"/>
    </source>
</evidence>